<dbReference type="EMBL" id="JAFIMR010000026">
    <property type="protein sequence ID" value="KAI1862882.1"/>
    <property type="molecule type" value="Genomic_DNA"/>
</dbReference>
<feature type="active site" evidence="11">
    <location>
        <position position="188"/>
    </location>
</feature>
<feature type="disulfide bond" evidence="12">
    <location>
        <begin position="184"/>
        <end position="191"/>
    </location>
</feature>
<dbReference type="PANTHER" id="PTHR48250">
    <property type="entry name" value="CUTINASE 2-RELATED"/>
    <property type="match status" value="1"/>
</dbReference>
<name>A0A9Q0AMZ3_9PEZI</name>
<evidence type="ECO:0000256" key="5">
    <source>
        <dbReference type="ARBA" id="ARBA00022525"/>
    </source>
</evidence>
<evidence type="ECO:0000256" key="7">
    <source>
        <dbReference type="ARBA" id="ARBA00022801"/>
    </source>
</evidence>
<dbReference type="Proteomes" id="UP000829685">
    <property type="component" value="Unassembled WGS sequence"/>
</dbReference>
<protein>
    <recommendedName>
        <fullName evidence="3">cutinase</fullName>
        <ecNumber evidence="3">3.1.1.74</ecNumber>
    </recommendedName>
</protein>
<dbReference type="Gene3D" id="3.40.50.1820">
    <property type="entry name" value="alpha/beta hydrolase"/>
    <property type="match status" value="1"/>
</dbReference>
<feature type="chain" id="PRO_5040372240" description="cutinase" evidence="13">
    <location>
        <begin position="18"/>
        <end position="220"/>
    </location>
</feature>
<evidence type="ECO:0000256" key="1">
    <source>
        <dbReference type="ARBA" id="ARBA00004613"/>
    </source>
</evidence>
<evidence type="ECO:0000256" key="4">
    <source>
        <dbReference type="ARBA" id="ARBA00022487"/>
    </source>
</evidence>
<evidence type="ECO:0000256" key="13">
    <source>
        <dbReference type="SAM" id="SignalP"/>
    </source>
</evidence>
<keyword evidence="9 12" id="KW-1015">Disulfide bond</keyword>
<comment type="subcellular location">
    <subcellularLocation>
        <location evidence="1">Secreted</location>
    </subcellularLocation>
</comment>
<dbReference type="GO" id="GO:0005576">
    <property type="term" value="C:extracellular region"/>
    <property type="evidence" value="ECO:0007669"/>
    <property type="project" value="UniProtKB-SubCell"/>
</dbReference>
<accession>A0A9Q0AMZ3</accession>
<comment type="caution">
    <text evidence="14">The sequence shown here is derived from an EMBL/GenBank/DDBJ whole genome shotgun (WGS) entry which is preliminary data.</text>
</comment>
<dbReference type="AlphaFoldDB" id="A0A9Q0AMZ3"/>
<evidence type="ECO:0000256" key="12">
    <source>
        <dbReference type="PIRSR" id="PIRSR611150-2"/>
    </source>
</evidence>
<dbReference type="InterPro" id="IPR029058">
    <property type="entry name" value="AB_hydrolase_fold"/>
</dbReference>
<keyword evidence="4" id="KW-0719">Serine esterase</keyword>
<dbReference type="EC" id="3.1.1.74" evidence="3"/>
<evidence type="ECO:0000256" key="2">
    <source>
        <dbReference type="ARBA" id="ARBA00007534"/>
    </source>
</evidence>
<dbReference type="InterPro" id="IPR000675">
    <property type="entry name" value="Cutinase/axe"/>
</dbReference>
<evidence type="ECO:0000256" key="8">
    <source>
        <dbReference type="ARBA" id="ARBA00023026"/>
    </source>
</evidence>
<dbReference type="InterPro" id="IPR011150">
    <property type="entry name" value="Cutinase_monf"/>
</dbReference>
<dbReference type="SMART" id="SM01110">
    <property type="entry name" value="Cutinase"/>
    <property type="match status" value="1"/>
</dbReference>
<dbReference type="Pfam" id="PF01083">
    <property type="entry name" value="Cutinase"/>
    <property type="match status" value="1"/>
</dbReference>
<gene>
    <name evidence="14" type="ORF">JX265_008928</name>
</gene>
<dbReference type="GO" id="GO:0050525">
    <property type="term" value="F:cutinase activity"/>
    <property type="evidence" value="ECO:0007669"/>
    <property type="project" value="UniProtKB-EC"/>
</dbReference>
<evidence type="ECO:0000313" key="15">
    <source>
        <dbReference type="Proteomes" id="UP000829685"/>
    </source>
</evidence>
<evidence type="ECO:0000256" key="9">
    <source>
        <dbReference type="ARBA" id="ARBA00023157"/>
    </source>
</evidence>
<evidence type="ECO:0000256" key="3">
    <source>
        <dbReference type="ARBA" id="ARBA00013095"/>
    </source>
</evidence>
<dbReference type="GO" id="GO:0016052">
    <property type="term" value="P:carbohydrate catabolic process"/>
    <property type="evidence" value="ECO:0007669"/>
    <property type="project" value="TreeGrafter"/>
</dbReference>
<feature type="active site" description="Proton donor/acceptor" evidence="11">
    <location>
        <position position="201"/>
    </location>
</feature>
<evidence type="ECO:0000313" key="14">
    <source>
        <dbReference type="EMBL" id="KAI1862882.1"/>
    </source>
</evidence>
<reference evidence="14" key="1">
    <citation type="submission" date="2021-03" db="EMBL/GenBank/DDBJ databases">
        <title>Revisited historic fungal species revealed as producer of novel bioactive compounds through whole genome sequencing and comparative genomics.</title>
        <authorList>
            <person name="Vignolle G.A."/>
            <person name="Hochenegger N."/>
            <person name="Mach R.L."/>
            <person name="Mach-Aigner A.R."/>
            <person name="Javad Rahimi M."/>
            <person name="Salim K.A."/>
            <person name="Chan C.M."/>
            <person name="Lim L.B.L."/>
            <person name="Cai F."/>
            <person name="Druzhinina I.S."/>
            <person name="U'Ren J.M."/>
            <person name="Derntl C."/>
        </authorList>
    </citation>
    <scope>NUCLEOTIDE SEQUENCE</scope>
    <source>
        <strain evidence="14">TUCIM 5799</strain>
    </source>
</reference>
<comment type="similarity">
    <text evidence="2">Belongs to the cutinase family.</text>
</comment>
<keyword evidence="6 13" id="KW-0732">Signal</keyword>
<proteinExistence type="inferred from homology"/>
<dbReference type="SUPFAM" id="SSF53474">
    <property type="entry name" value="alpha/beta-Hydrolases"/>
    <property type="match status" value="1"/>
</dbReference>
<evidence type="ECO:0000256" key="10">
    <source>
        <dbReference type="ARBA" id="ARBA00034045"/>
    </source>
</evidence>
<dbReference type="PRINTS" id="PR00129">
    <property type="entry name" value="CUTINASE"/>
</dbReference>
<comment type="catalytic activity">
    <reaction evidence="10">
        <text>cutin + H2O = cutin monomers.</text>
        <dbReference type="EC" id="3.1.1.74"/>
    </reaction>
</comment>
<organism evidence="14 15">
    <name type="scientific">Neoarthrinium moseri</name>
    <dbReference type="NCBI Taxonomy" id="1658444"/>
    <lineage>
        <taxon>Eukaryota</taxon>
        <taxon>Fungi</taxon>
        <taxon>Dikarya</taxon>
        <taxon>Ascomycota</taxon>
        <taxon>Pezizomycotina</taxon>
        <taxon>Sordariomycetes</taxon>
        <taxon>Xylariomycetidae</taxon>
        <taxon>Amphisphaeriales</taxon>
        <taxon>Apiosporaceae</taxon>
        <taxon>Neoarthrinium</taxon>
    </lineage>
</organism>
<feature type="active site" description="Nucleophile" evidence="11">
    <location>
        <position position="133"/>
    </location>
</feature>
<feature type="disulfide bond" evidence="12">
    <location>
        <begin position="42"/>
        <end position="122"/>
    </location>
</feature>
<keyword evidence="8" id="KW-0843">Virulence</keyword>
<feature type="signal peptide" evidence="13">
    <location>
        <begin position="1"/>
        <end position="17"/>
    </location>
</feature>
<sequence>MKNSFITVFAILGLTSAFPVDQTHQLDARQLVISDELKLGKCAGSVFIFARGSTEADNMGAICGPQTCGDLKDNLDGDAICQGIGTVDGYAGDLASNFLSKNTNDLAIAGAVKMINQAATQCPEANILLGGYSQGTAVIDNAVQALSASVKSKVKGVVLFGFTRNAQDRGRIPGYDTSRTKVFCALGDLVCDNTLVITAAHLTYGADASAAARFLAGTTK</sequence>
<dbReference type="FunFam" id="3.40.50.1820:FF:000235">
    <property type="entry name" value="Cutinase 1"/>
    <property type="match status" value="1"/>
</dbReference>
<keyword evidence="7" id="KW-0378">Hydrolase</keyword>
<evidence type="ECO:0000256" key="6">
    <source>
        <dbReference type="ARBA" id="ARBA00022729"/>
    </source>
</evidence>
<keyword evidence="5" id="KW-0964">Secreted</keyword>
<keyword evidence="15" id="KW-1185">Reference proteome</keyword>
<evidence type="ECO:0000256" key="11">
    <source>
        <dbReference type="PIRSR" id="PIRSR611150-1"/>
    </source>
</evidence>
<dbReference type="PANTHER" id="PTHR48250:SF3">
    <property type="entry name" value="CUTINASE 1-RELATED"/>
    <property type="match status" value="1"/>
</dbReference>